<dbReference type="Proteomes" id="UP001519460">
    <property type="component" value="Unassembled WGS sequence"/>
</dbReference>
<evidence type="ECO:0000256" key="3">
    <source>
        <dbReference type="ARBA" id="ARBA00022989"/>
    </source>
</evidence>
<dbReference type="InterPro" id="IPR017978">
    <property type="entry name" value="GPCR_3_C"/>
</dbReference>
<feature type="transmembrane region" description="Helical" evidence="7">
    <location>
        <begin position="541"/>
        <end position="563"/>
    </location>
</feature>
<feature type="transmembrane region" description="Helical" evidence="7">
    <location>
        <begin position="351"/>
        <end position="375"/>
    </location>
</feature>
<proteinExistence type="predicted"/>
<dbReference type="Pfam" id="PF00003">
    <property type="entry name" value="7tm_3"/>
    <property type="match status" value="1"/>
</dbReference>
<dbReference type="InterPro" id="IPR050726">
    <property type="entry name" value="mGluR"/>
</dbReference>
<keyword evidence="5" id="KW-0325">Glycoprotein</keyword>
<evidence type="ECO:0000256" key="6">
    <source>
        <dbReference type="SAM" id="MobiDB-lite"/>
    </source>
</evidence>
<evidence type="ECO:0000256" key="4">
    <source>
        <dbReference type="ARBA" id="ARBA00023136"/>
    </source>
</evidence>
<feature type="compositionally biased region" description="Polar residues" evidence="6">
    <location>
        <begin position="775"/>
        <end position="789"/>
    </location>
</feature>
<evidence type="ECO:0000256" key="7">
    <source>
        <dbReference type="SAM" id="Phobius"/>
    </source>
</evidence>
<evidence type="ECO:0000313" key="9">
    <source>
        <dbReference type="EMBL" id="KAK7482857.1"/>
    </source>
</evidence>
<evidence type="ECO:0000256" key="5">
    <source>
        <dbReference type="ARBA" id="ARBA00023180"/>
    </source>
</evidence>
<organism evidence="9 10">
    <name type="scientific">Batillaria attramentaria</name>
    <dbReference type="NCBI Taxonomy" id="370345"/>
    <lineage>
        <taxon>Eukaryota</taxon>
        <taxon>Metazoa</taxon>
        <taxon>Spiralia</taxon>
        <taxon>Lophotrochozoa</taxon>
        <taxon>Mollusca</taxon>
        <taxon>Gastropoda</taxon>
        <taxon>Caenogastropoda</taxon>
        <taxon>Sorbeoconcha</taxon>
        <taxon>Cerithioidea</taxon>
        <taxon>Batillariidae</taxon>
        <taxon>Batillaria</taxon>
    </lineage>
</organism>
<dbReference type="InterPro" id="IPR038550">
    <property type="entry name" value="GPCR_3_9-Cys_sf"/>
</dbReference>
<dbReference type="GO" id="GO:0016020">
    <property type="term" value="C:membrane"/>
    <property type="evidence" value="ECO:0007669"/>
    <property type="project" value="UniProtKB-SubCell"/>
</dbReference>
<dbReference type="InterPro" id="IPR028082">
    <property type="entry name" value="Peripla_BP_I"/>
</dbReference>
<evidence type="ECO:0000313" key="10">
    <source>
        <dbReference type="Proteomes" id="UP001519460"/>
    </source>
</evidence>
<dbReference type="SUPFAM" id="SSF53822">
    <property type="entry name" value="Periplasmic binding protein-like I"/>
    <property type="match status" value="1"/>
</dbReference>
<feature type="region of interest" description="Disordered" evidence="6">
    <location>
        <begin position="682"/>
        <end position="800"/>
    </location>
</feature>
<keyword evidence="4 7" id="KW-0472">Membrane</keyword>
<protein>
    <recommendedName>
        <fullName evidence="8">G-protein coupled receptors family 3 profile domain-containing protein</fullName>
    </recommendedName>
</protein>
<dbReference type="PROSITE" id="PS50259">
    <property type="entry name" value="G_PROTEIN_RECEP_F3_4"/>
    <property type="match status" value="1"/>
</dbReference>
<feature type="transmembrane region" description="Helical" evidence="7">
    <location>
        <begin position="462"/>
        <end position="480"/>
    </location>
</feature>
<dbReference type="InterPro" id="IPR001828">
    <property type="entry name" value="ANF_lig-bd_rcpt"/>
</dbReference>
<keyword evidence="10" id="KW-1185">Reference proteome</keyword>
<keyword evidence="2 7" id="KW-0812">Transmembrane</keyword>
<dbReference type="PANTHER" id="PTHR24060">
    <property type="entry name" value="METABOTROPIC GLUTAMATE RECEPTOR"/>
    <property type="match status" value="1"/>
</dbReference>
<feature type="compositionally biased region" description="Low complexity" evidence="6">
    <location>
        <begin position="761"/>
        <end position="773"/>
    </location>
</feature>
<accession>A0ABD0K5X8</accession>
<feature type="transmembrane region" description="Helical" evidence="7">
    <location>
        <begin position="382"/>
        <end position="408"/>
    </location>
</feature>
<feature type="transmembrane region" description="Helical" evidence="7">
    <location>
        <begin position="575"/>
        <end position="598"/>
    </location>
</feature>
<dbReference type="Gene3D" id="2.10.50.30">
    <property type="entry name" value="GPCR, family 3, nine cysteines domain"/>
    <property type="match status" value="1"/>
</dbReference>
<feature type="compositionally biased region" description="Low complexity" evidence="6">
    <location>
        <begin position="682"/>
        <end position="693"/>
    </location>
</feature>
<dbReference type="EMBL" id="JACVVK020000237">
    <property type="protein sequence ID" value="KAK7482857.1"/>
    <property type="molecule type" value="Genomic_DNA"/>
</dbReference>
<comment type="caution">
    <text evidence="9">The sequence shown here is derived from an EMBL/GenBank/DDBJ whole genome shotgun (WGS) entry which is preliminary data.</text>
</comment>
<evidence type="ECO:0000256" key="2">
    <source>
        <dbReference type="ARBA" id="ARBA00022692"/>
    </source>
</evidence>
<keyword evidence="3 7" id="KW-1133">Transmembrane helix</keyword>
<sequence>MKQSLSLSSVTTGTSLASSVTHLLTAKRIEIGTLALTLWGFRRVARVVVLLTSSRAARTLIGMVHKLGGLRHFVWLCSDRIAHGFAQNELSSLGPQLNGVIIVNARATAVPDYDEYFMQLKPEKTDDPWFRRFWKEYCGDTCNETVKAAIKPFFGAGRMIDSIQVIADGIARVLEKKSDCVQKSLQSGKSPRLCVDPKLLVTTIINDTWRQGYTGFLRFNEKGDLLGSYVIGQIIYAGKNQNGRQYSTTTLAVYDSVDKNFQLKDFDWERTHNVDKTKKVVSRCSIQCPLGQRRQLSSILCCWSCVDDCHPNERLVKDETLCEACPEFFWPNDTTRRTTCIEIEVTRKMSFGLLVLGTALTCCLVVVSLAVAVFLYKHRRCYIVVITSPAMSTCMLLASMLGCVTMILEHFTHTNAMCRTRYLLISSTLGLLCSTLLVRSIRAFVLHQTQFSRLWIRQQKTLMSGLFSIQFATAVLWNIVYDEWITKMMPDPYEPIVVIICQVPVAAFRTLVAYNLLLVTSSALVCFTVRDVRDHFLEGRFLLMSSCTMLVVWTCAVPAYYLSPVSEVRDFLIDMFMALEVTVVLVFMFVGNKVYPLLTTSEPIRKRYAKIVPDSYVRQPSSPHAMSQPRMVRLYSDDFHFMSYLTVPTRRGTRVSRRWPSPARLAAGTSATSSAAISVVISEDPSDSSAPPDVSEETHRKTSEINVQPPDSTEAKKVSFPDQPEADSVGSALTVPVDDDSAGIAIPPHRTSQQIRELHPTTGADLGTTADTAEIPSSDQAITPESATATLKVPKARRTK</sequence>
<name>A0ABD0K5X8_9CAEN</name>
<evidence type="ECO:0000259" key="8">
    <source>
        <dbReference type="PROSITE" id="PS50259"/>
    </source>
</evidence>
<feature type="transmembrane region" description="Helical" evidence="7">
    <location>
        <begin position="420"/>
        <end position="441"/>
    </location>
</feature>
<dbReference type="Pfam" id="PF01094">
    <property type="entry name" value="ANF_receptor"/>
    <property type="match status" value="1"/>
</dbReference>
<gene>
    <name evidence="9" type="ORF">BaRGS_00025890</name>
</gene>
<dbReference type="AlphaFoldDB" id="A0ABD0K5X8"/>
<feature type="domain" description="G-protein coupled receptors family 3 profile" evidence="8">
    <location>
        <begin position="353"/>
        <end position="590"/>
    </location>
</feature>
<comment type="subcellular location">
    <subcellularLocation>
        <location evidence="1">Membrane</location>
        <topology evidence="1">Multi-pass membrane protein</topology>
    </subcellularLocation>
</comment>
<dbReference type="Gene3D" id="3.40.50.2300">
    <property type="match status" value="2"/>
</dbReference>
<evidence type="ECO:0000256" key="1">
    <source>
        <dbReference type="ARBA" id="ARBA00004141"/>
    </source>
</evidence>
<reference evidence="9 10" key="1">
    <citation type="journal article" date="2023" name="Sci. Data">
        <title>Genome assembly of the Korean intertidal mud-creeper Batillaria attramentaria.</title>
        <authorList>
            <person name="Patra A.K."/>
            <person name="Ho P.T."/>
            <person name="Jun S."/>
            <person name="Lee S.J."/>
            <person name="Kim Y."/>
            <person name="Won Y.J."/>
        </authorList>
    </citation>
    <scope>NUCLEOTIDE SEQUENCE [LARGE SCALE GENOMIC DNA]</scope>
    <source>
        <strain evidence="9">Wonlab-2016</strain>
    </source>
</reference>